<accession>A0A380TZ78</accession>
<reference evidence="1 2" key="1">
    <citation type="submission" date="2018-06" db="EMBL/GenBank/DDBJ databases">
        <authorList>
            <consortium name="Pathogen Informatics"/>
            <person name="Doyle S."/>
        </authorList>
    </citation>
    <scope>NUCLEOTIDE SEQUENCE [LARGE SCALE GENOMIC DNA]</scope>
    <source>
        <strain evidence="1 2">NCTC10801</strain>
    </source>
</reference>
<dbReference type="Proteomes" id="UP000254649">
    <property type="component" value="Unassembled WGS sequence"/>
</dbReference>
<dbReference type="SUPFAM" id="SSF52980">
    <property type="entry name" value="Restriction endonuclease-like"/>
    <property type="match status" value="1"/>
</dbReference>
<keyword evidence="2" id="KW-1185">Reference proteome</keyword>
<dbReference type="OrthoDB" id="6711820at2"/>
<name>A0A380TZ78_9PAST</name>
<dbReference type="InterPro" id="IPR011604">
    <property type="entry name" value="PDDEXK-like_dom_sf"/>
</dbReference>
<evidence type="ECO:0000313" key="2">
    <source>
        <dbReference type="Proteomes" id="UP000254649"/>
    </source>
</evidence>
<evidence type="ECO:0008006" key="3">
    <source>
        <dbReference type="Google" id="ProtNLM"/>
    </source>
</evidence>
<organism evidence="1 2">
    <name type="scientific">[Actinobacillus] rossii</name>
    <dbReference type="NCBI Taxonomy" id="123820"/>
    <lineage>
        <taxon>Bacteria</taxon>
        <taxon>Pseudomonadati</taxon>
        <taxon>Pseudomonadota</taxon>
        <taxon>Gammaproteobacteria</taxon>
        <taxon>Pasteurellales</taxon>
        <taxon>Pasteurellaceae</taxon>
    </lineage>
</organism>
<evidence type="ECO:0000313" key="1">
    <source>
        <dbReference type="EMBL" id="SUT93776.1"/>
    </source>
</evidence>
<sequence length="215" mass="25077">MNYKLKIRCSGIADIIGIPTAKKDRDQPTKTAKSAIRKIAKYDLYGYRDFDGNKQTEKGLQLEDTAIKLSGFTRGLALKKNTERRENDWITGECDIYVPSRKLIIDEKCSWDIGTHPFFEDEAEEKAIKAGYDWQMQGYMWLWDCQQAQIDFVLLPTPIDLLTSYDNMQQHIDLVEQIPQKKRITTVTINRDEEKIELIKERVEVAQKYYEELVG</sequence>
<protein>
    <recommendedName>
        <fullName evidence="3">Translocation protein TolB</fullName>
    </recommendedName>
</protein>
<dbReference type="Gene3D" id="3.90.320.10">
    <property type="match status" value="1"/>
</dbReference>
<dbReference type="EMBL" id="UFRQ01000003">
    <property type="protein sequence ID" value="SUT93776.1"/>
    <property type="molecule type" value="Genomic_DNA"/>
</dbReference>
<gene>
    <name evidence="1" type="ORF">NCTC10801_02042</name>
</gene>
<dbReference type="InterPro" id="IPR011335">
    <property type="entry name" value="Restrct_endonuc-II-like"/>
</dbReference>
<proteinExistence type="predicted"/>
<dbReference type="AlphaFoldDB" id="A0A380TZ78"/>